<accession>A0A0R2LCG7</accession>
<dbReference type="EMBL" id="JQCB01000006">
    <property type="protein sequence ID" value="KRN96068.1"/>
    <property type="molecule type" value="Genomic_DNA"/>
</dbReference>
<dbReference type="Proteomes" id="UP000051139">
    <property type="component" value="Unassembled WGS sequence"/>
</dbReference>
<evidence type="ECO:0000313" key="5">
    <source>
        <dbReference type="EMBL" id="GEK28774.1"/>
    </source>
</evidence>
<dbReference type="GO" id="GO:0003677">
    <property type="term" value="F:DNA binding"/>
    <property type="evidence" value="ECO:0007669"/>
    <property type="project" value="UniProtKB-KW"/>
</dbReference>
<dbReference type="PANTHER" id="PTHR35790:SF4">
    <property type="entry name" value="HTH-TYPE TRANSCRIPTIONAL REGULATOR PCHR"/>
    <property type="match status" value="1"/>
</dbReference>
<dbReference type="InterPro" id="IPR036390">
    <property type="entry name" value="WH_DNA-bd_sf"/>
</dbReference>
<evidence type="ECO:0000313" key="7">
    <source>
        <dbReference type="Proteomes" id="UP000051139"/>
    </source>
</evidence>
<dbReference type="Pfam" id="PF12802">
    <property type="entry name" value="MarR_2"/>
    <property type="match status" value="1"/>
</dbReference>
<proteinExistence type="predicted"/>
<dbReference type="InterPro" id="IPR052067">
    <property type="entry name" value="Metal_resp_HTH_trans_reg"/>
</dbReference>
<dbReference type="InterPro" id="IPR036388">
    <property type="entry name" value="WH-like_DNA-bd_sf"/>
</dbReference>
<evidence type="ECO:0000259" key="4">
    <source>
        <dbReference type="PROSITE" id="PS50995"/>
    </source>
</evidence>
<organism evidence="6 7">
    <name type="scientific">Furfurilactobacillus siliginis</name>
    <dbReference type="NCBI Taxonomy" id="348151"/>
    <lineage>
        <taxon>Bacteria</taxon>
        <taxon>Bacillati</taxon>
        <taxon>Bacillota</taxon>
        <taxon>Bacilli</taxon>
        <taxon>Lactobacillales</taxon>
        <taxon>Lactobacillaceae</taxon>
        <taxon>Furfurilactobacillus</taxon>
    </lineage>
</organism>
<dbReference type="STRING" id="348151.IV55_GL001751"/>
<dbReference type="PROSITE" id="PS50995">
    <property type="entry name" value="HTH_MARR_2"/>
    <property type="match status" value="1"/>
</dbReference>
<dbReference type="PANTHER" id="PTHR35790">
    <property type="entry name" value="HTH-TYPE TRANSCRIPTIONAL REGULATOR PCHR"/>
    <property type="match status" value="1"/>
</dbReference>
<dbReference type="RefSeq" id="WP_057810313.1">
    <property type="nucleotide sequence ID" value="NZ_BJUD01000017.1"/>
</dbReference>
<dbReference type="SUPFAM" id="SSF46785">
    <property type="entry name" value="Winged helix' DNA-binding domain"/>
    <property type="match status" value="1"/>
</dbReference>
<protein>
    <submittedName>
        <fullName evidence="6">MarR family transcriptional regulator</fullName>
    </submittedName>
</protein>
<keyword evidence="7" id="KW-1185">Reference proteome</keyword>
<feature type="domain" description="HTH marR-type" evidence="4">
    <location>
        <begin position="6"/>
        <end position="144"/>
    </location>
</feature>
<dbReference type="AlphaFoldDB" id="A0A0R2LCG7"/>
<dbReference type="EMBL" id="BJUD01000017">
    <property type="protein sequence ID" value="GEK28774.1"/>
    <property type="molecule type" value="Genomic_DNA"/>
</dbReference>
<evidence type="ECO:0000256" key="2">
    <source>
        <dbReference type="ARBA" id="ARBA00023125"/>
    </source>
</evidence>
<keyword evidence="2" id="KW-0238">DNA-binding</keyword>
<sequence length="154" mass="17509">MQKDRATELTSLFLRVINRYNELEKMPFDYGTGVLLHPSESHTIEEIGKNPNINITKLAELQGITKGAVSKKIQQLRKRGLVDKSIAPTTENEVVLNLTDTGQQVFKAHQQFSEKLNEDIVLIYKQLSDKTIAELEDVGVKTEDLFLKIAEERK</sequence>
<evidence type="ECO:0000313" key="8">
    <source>
        <dbReference type="Proteomes" id="UP000321429"/>
    </source>
</evidence>
<comment type="caution">
    <text evidence="6">The sequence shown here is derived from an EMBL/GenBank/DDBJ whole genome shotgun (WGS) entry which is preliminary data.</text>
</comment>
<evidence type="ECO:0000256" key="3">
    <source>
        <dbReference type="ARBA" id="ARBA00023163"/>
    </source>
</evidence>
<dbReference type="Proteomes" id="UP000321429">
    <property type="component" value="Unassembled WGS sequence"/>
</dbReference>
<dbReference type="Gene3D" id="1.10.10.10">
    <property type="entry name" value="Winged helix-like DNA-binding domain superfamily/Winged helix DNA-binding domain"/>
    <property type="match status" value="1"/>
</dbReference>
<keyword evidence="3" id="KW-0804">Transcription</keyword>
<dbReference type="GO" id="GO:0003700">
    <property type="term" value="F:DNA-binding transcription factor activity"/>
    <property type="evidence" value="ECO:0007669"/>
    <property type="project" value="InterPro"/>
</dbReference>
<gene>
    <name evidence="6" type="ORF">IV55_GL001751</name>
    <name evidence="5" type="ORF">LSI01_10850</name>
</gene>
<dbReference type="PATRIC" id="fig|348151.3.peg.1802"/>
<reference evidence="5 8" key="2">
    <citation type="submission" date="2019-07" db="EMBL/GenBank/DDBJ databases">
        <title>Whole genome shotgun sequence of Lactobacillus siliginis NBRC 101315.</title>
        <authorList>
            <person name="Hosoyama A."/>
            <person name="Uohara A."/>
            <person name="Ohji S."/>
            <person name="Ichikawa N."/>
        </authorList>
    </citation>
    <scope>NUCLEOTIDE SEQUENCE [LARGE SCALE GENOMIC DNA]</scope>
    <source>
        <strain evidence="5 8">NBRC 101315</strain>
    </source>
</reference>
<dbReference type="OrthoDB" id="5358347at2"/>
<dbReference type="InterPro" id="IPR000835">
    <property type="entry name" value="HTH_MarR-typ"/>
</dbReference>
<name>A0A0R2LCG7_9LACO</name>
<reference evidence="6 7" key="1">
    <citation type="journal article" date="2015" name="Genome Announc.">
        <title>Expanding the biotechnology potential of lactobacilli through comparative genomics of 213 strains and associated genera.</title>
        <authorList>
            <person name="Sun Z."/>
            <person name="Harris H.M."/>
            <person name="McCann A."/>
            <person name="Guo C."/>
            <person name="Argimon S."/>
            <person name="Zhang W."/>
            <person name="Yang X."/>
            <person name="Jeffery I.B."/>
            <person name="Cooney J.C."/>
            <person name="Kagawa T.F."/>
            <person name="Liu W."/>
            <person name="Song Y."/>
            <person name="Salvetti E."/>
            <person name="Wrobel A."/>
            <person name="Rasinkangas P."/>
            <person name="Parkhill J."/>
            <person name="Rea M.C."/>
            <person name="O'Sullivan O."/>
            <person name="Ritari J."/>
            <person name="Douillard F.P."/>
            <person name="Paul Ross R."/>
            <person name="Yang R."/>
            <person name="Briner A.E."/>
            <person name="Felis G.E."/>
            <person name="de Vos W.M."/>
            <person name="Barrangou R."/>
            <person name="Klaenhammer T.R."/>
            <person name="Caufield P.W."/>
            <person name="Cui Y."/>
            <person name="Zhang H."/>
            <person name="O'Toole P.W."/>
        </authorList>
    </citation>
    <scope>NUCLEOTIDE SEQUENCE [LARGE SCALE GENOMIC DNA]</scope>
    <source>
        <strain evidence="6 7">DSM 22696</strain>
    </source>
</reference>
<keyword evidence="1" id="KW-0805">Transcription regulation</keyword>
<evidence type="ECO:0000313" key="6">
    <source>
        <dbReference type="EMBL" id="KRN96068.1"/>
    </source>
</evidence>
<evidence type="ECO:0000256" key="1">
    <source>
        <dbReference type="ARBA" id="ARBA00023015"/>
    </source>
</evidence>